<dbReference type="InterPro" id="IPR004360">
    <property type="entry name" value="Glyas_Fos-R_dOase_dom"/>
</dbReference>
<dbReference type="AlphaFoldDB" id="A0A4R2IQU3"/>
<accession>A0A4R2IQU3</accession>
<evidence type="ECO:0000313" key="2">
    <source>
        <dbReference type="EMBL" id="TCO46348.1"/>
    </source>
</evidence>
<dbReference type="PROSITE" id="PS51819">
    <property type="entry name" value="VOC"/>
    <property type="match status" value="1"/>
</dbReference>
<dbReference type="Gene3D" id="3.10.180.10">
    <property type="entry name" value="2,3-Dihydroxybiphenyl 1,2-Dioxygenase, domain 1"/>
    <property type="match status" value="1"/>
</dbReference>
<feature type="domain" description="VOC" evidence="1">
    <location>
        <begin position="2"/>
        <end position="110"/>
    </location>
</feature>
<dbReference type="EMBL" id="SLWR01000007">
    <property type="protein sequence ID" value="TCO46348.1"/>
    <property type="molecule type" value="Genomic_DNA"/>
</dbReference>
<gene>
    <name evidence="2" type="ORF">EV646_107373</name>
</gene>
<protein>
    <submittedName>
        <fullName evidence="2">Putative enzyme related to lactoylglutathione lyase</fullName>
    </submittedName>
</protein>
<organism evidence="2 3">
    <name type="scientific">Kribbella antiqua</name>
    <dbReference type="NCBI Taxonomy" id="2512217"/>
    <lineage>
        <taxon>Bacteria</taxon>
        <taxon>Bacillati</taxon>
        <taxon>Actinomycetota</taxon>
        <taxon>Actinomycetes</taxon>
        <taxon>Propionibacteriales</taxon>
        <taxon>Kribbellaceae</taxon>
        <taxon>Kribbella</taxon>
    </lineage>
</organism>
<evidence type="ECO:0000313" key="3">
    <source>
        <dbReference type="Proteomes" id="UP000295573"/>
    </source>
</evidence>
<reference evidence="2 3" key="1">
    <citation type="journal article" date="2015" name="Stand. Genomic Sci.">
        <title>Genomic Encyclopedia of Bacterial and Archaeal Type Strains, Phase III: the genomes of soil and plant-associated and newly described type strains.</title>
        <authorList>
            <person name="Whitman W.B."/>
            <person name="Woyke T."/>
            <person name="Klenk H.P."/>
            <person name="Zhou Y."/>
            <person name="Lilburn T.G."/>
            <person name="Beck B.J."/>
            <person name="De Vos P."/>
            <person name="Vandamme P."/>
            <person name="Eisen J.A."/>
            <person name="Garrity G."/>
            <person name="Hugenholtz P."/>
            <person name="Kyrpides N.C."/>
        </authorList>
    </citation>
    <scope>NUCLEOTIDE SEQUENCE [LARGE SCALE GENOMIC DNA]</scope>
    <source>
        <strain evidence="2 3">VKM Ac-2541</strain>
    </source>
</reference>
<dbReference type="Proteomes" id="UP000295573">
    <property type="component" value="Unassembled WGS sequence"/>
</dbReference>
<name>A0A4R2IQU3_9ACTN</name>
<dbReference type="SUPFAM" id="SSF54593">
    <property type="entry name" value="Glyoxalase/Bleomycin resistance protein/Dihydroxybiphenyl dioxygenase"/>
    <property type="match status" value="1"/>
</dbReference>
<evidence type="ECO:0000259" key="1">
    <source>
        <dbReference type="PROSITE" id="PS51819"/>
    </source>
</evidence>
<dbReference type="InterPro" id="IPR029068">
    <property type="entry name" value="Glyas_Bleomycin-R_OHBP_Dase"/>
</dbReference>
<keyword evidence="2" id="KW-0456">Lyase</keyword>
<sequence>MILNSMLLGSTDPDRLKAWYREGFHAKVDGYGNLDLGGFGLVIEHRDDVATKTVEPGRFIINFAVDDIETAAAHLRTLDVTWLVHPEDRGIGHFATLIDPDGNYVQLIQMKPEYYANL</sequence>
<dbReference type="GO" id="GO:0016829">
    <property type="term" value="F:lyase activity"/>
    <property type="evidence" value="ECO:0007669"/>
    <property type="project" value="UniProtKB-KW"/>
</dbReference>
<proteinExistence type="predicted"/>
<dbReference type="Pfam" id="PF00903">
    <property type="entry name" value="Glyoxalase"/>
    <property type="match status" value="1"/>
</dbReference>
<dbReference type="InterPro" id="IPR037523">
    <property type="entry name" value="VOC_core"/>
</dbReference>
<dbReference type="RefSeq" id="WP_241996235.1">
    <property type="nucleotide sequence ID" value="NZ_SLWR01000007.1"/>
</dbReference>
<comment type="caution">
    <text evidence="2">The sequence shown here is derived from an EMBL/GenBank/DDBJ whole genome shotgun (WGS) entry which is preliminary data.</text>
</comment>
<keyword evidence="3" id="KW-1185">Reference proteome</keyword>